<evidence type="ECO:0000256" key="2">
    <source>
        <dbReference type="ARBA" id="ARBA00023315"/>
    </source>
</evidence>
<keyword evidence="1" id="KW-0808">Transferase</keyword>
<evidence type="ECO:0000313" key="4">
    <source>
        <dbReference type="EMBL" id="KPL81528.1"/>
    </source>
</evidence>
<reference evidence="4 5" key="1">
    <citation type="submission" date="2015-07" db="EMBL/GenBank/DDBJ databases">
        <title>Whole genome sequence of Herpetosiphon geysericola DSM 7119.</title>
        <authorList>
            <person name="Hemp J."/>
            <person name="Ward L.M."/>
            <person name="Pace L.A."/>
            <person name="Fischer W.W."/>
        </authorList>
    </citation>
    <scope>NUCLEOTIDE SEQUENCE [LARGE SCALE GENOMIC DNA]</scope>
    <source>
        <strain evidence="4 5">DSM 7119</strain>
    </source>
</reference>
<dbReference type="STRING" id="70996.SE18_23210"/>
<dbReference type="OrthoDB" id="139691at2"/>
<name>A0A0P6Y817_9CHLR</name>
<comment type="caution">
    <text evidence="4">The sequence shown here is derived from an EMBL/GenBank/DDBJ whole genome shotgun (WGS) entry which is preliminary data.</text>
</comment>
<feature type="domain" description="N-acetyltransferase" evidence="3">
    <location>
        <begin position="14"/>
        <end position="155"/>
    </location>
</feature>
<evidence type="ECO:0000256" key="1">
    <source>
        <dbReference type="ARBA" id="ARBA00022679"/>
    </source>
</evidence>
<sequence length="155" mass="17173">MAITIQRLGVGDEAIIQQLALDDALFGLEPDDDQPLIALDDHAARQFLANPAVLYWVAREAEVITGFLYCLVVPLRSGAGSEVLLYEIGVHHQWRRNGIGQALIQTMEAWMAEHATSAVWVLADNPAATLFYQACGFAIEEEQPTYLVKNIEHRA</sequence>
<protein>
    <recommendedName>
        <fullName evidence="3">N-acetyltransferase domain-containing protein</fullName>
    </recommendedName>
</protein>
<dbReference type="SUPFAM" id="SSF55729">
    <property type="entry name" value="Acyl-CoA N-acyltransferases (Nat)"/>
    <property type="match status" value="1"/>
</dbReference>
<dbReference type="CDD" id="cd04301">
    <property type="entry name" value="NAT_SF"/>
    <property type="match status" value="1"/>
</dbReference>
<dbReference type="PANTHER" id="PTHR43877">
    <property type="entry name" value="AMINOALKYLPHOSPHONATE N-ACETYLTRANSFERASE-RELATED-RELATED"/>
    <property type="match status" value="1"/>
</dbReference>
<evidence type="ECO:0000313" key="5">
    <source>
        <dbReference type="Proteomes" id="UP000050277"/>
    </source>
</evidence>
<accession>A0A0P6Y817</accession>
<dbReference type="AlphaFoldDB" id="A0A0P6Y817"/>
<dbReference type="InterPro" id="IPR050832">
    <property type="entry name" value="Bact_Acetyltransf"/>
</dbReference>
<dbReference type="InterPro" id="IPR000182">
    <property type="entry name" value="GNAT_dom"/>
</dbReference>
<organism evidence="4 5">
    <name type="scientific">Herpetosiphon geysericola</name>
    <dbReference type="NCBI Taxonomy" id="70996"/>
    <lineage>
        <taxon>Bacteria</taxon>
        <taxon>Bacillati</taxon>
        <taxon>Chloroflexota</taxon>
        <taxon>Chloroflexia</taxon>
        <taxon>Herpetosiphonales</taxon>
        <taxon>Herpetosiphonaceae</taxon>
        <taxon>Herpetosiphon</taxon>
    </lineage>
</organism>
<gene>
    <name evidence="4" type="ORF">SE18_23210</name>
</gene>
<keyword evidence="5" id="KW-1185">Reference proteome</keyword>
<dbReference type="InterPro" id="IPR016181">
    <property type="entry name" value="Acyl_CoA_acyltransferase"/>
</dbReference>
<dbReference type="Proteomes" id="UP000050277">
    <property type="component" value="Unassembled WGS sequence"/>
</dbReference>
<keyword evidence="2" id="KW-0012">Acyltransferase</keyword>
<dbReference type="RefSeq" id="WP_054536841.1">
    <property type="nucleotide sequence ID" value="NZ_LGKP01000035.1"/>
</dbReference>
<evidence type="ECO:0000259" key="3">
    <source>
        <dbReference type="PROSITE" id="PS51186"/>
    </source>
</evidence>
<dbReference type="Pfam" id="PF00583">
    <property type="entry name" value="Acetyltransf_1"/>
    <property type="match status" value="1"/>
</dbReference>
<dbReference type="PROSITE" id="PS51186">
    <property type="entry name" value="GNAT"/>
    <property type="match status" value="1"/>
</dbReference>
<proteinExistence type="predicted"/>
<dbReference type="EMBL" id="LGKP01000035">
    <property type="protein sequence ID" value="KPL81528.1"/>
    <property type="molecule type" value="Genomic_DNA"/>
</dbReference>
<dbReference type="GO" id="GO:0016747">
    <property type="term" value="F:acyltransferase activity, transferring groups other than amino-acyl groups"/>
    <property type="evidence" value="ECO:0007669"/>
    <property type="project" value="InterPro"/>
</dbReference>
<dbReference type="Gene3D" id="3.40.630.30">
    <property type="match status" value="1"/>
</dbReference>